<gene>
    <name evidence="3" type="ORF">A3A13_04020</name>
</gene>
<dbReference type="EMBL" id="MGKJ01000020">
    <property type="protein sequence ID" value="OGN23261.1"/>
    <property type="molecule type" value="Genomic_DNA"/>
</dbReference>
<protein>
    <recommendedName>
        <fullName evidence="2">Methyltransferase domain-containing protein</fullName>
    </recommendedName>
</protein>
<dbReference type="SUPFAM" id="SSF53335">
    <property type="entry name" value="S-adenosyl-L-methionine-dependent methyltransferases"/>
    <property type="match status" value="1"/>
</dbReference>
<dbReference type="InterPro" id="IPR029063">
    <property type="entry name" value="SAM-dependent_MTases_sf"/>
</dbReference>
<accession>A0A1F8GD95</accession>
<dbReference type="AlphaFoldDB" id="A0A1F8GD95"/>
<sequence length="224" mass="25600">MPDEWSNKDFAEDWDNGGAAKHPVRKEHLDMLISIISDGYSSDKYILDLGYGSGQVEEMLYAQIPDANIVGTDNSDVMIELSKKRLGDKFSKLTVINHSLEDIEALELPKGNYQYVISVQALHHLTHDQQKKIFQFVYNTLGSGGSFLFIDRIALDVQTFEQSYKAIYEKMFNKPFEGYKKDIEQKGDYPGTPEEHISWLQEVGFKATCLNKKFDRAFILGVKK</sequence>
<dbReference type="Proteomes" id="UP000178911">
    <property type="component" value="Unassembled WGS sequence"/>
</dbReference>
<dbReference type="PANTHER" id="PTHR43861">
    <property type="entry name" value="TRANS-ACONITATE 2-METHYLTRANSFERASE-RELATED"/>
    <property type="match status" value="1"/>
</dbReference>
<reference evidence="3 4" key="1">
    <citation type="journal article" date="2016" name="Nat. Commun.">
        <title>Thousands of microbial genomes shed light on interconnected biogeochemical processes in an aquifer system.</title>
        <authorList>
            <person name="Anantharaman K."/>
            <person name="Brown C.T."/>
            <person name="Hug L.A."/>
            <person name="Sharon I."/>
            <person name="Castelle C.J."/>
            <person name="Probst A.J."/>
            <person name="Thomas B.C."/>
            <person name="Singh A."/>
            <person name="Wilkins M.J."/>
            <person name="Karaoz U."/>
            <person name="Brodie E.L."/>
            <person name="Williams K.H."/>
            <person name="Hubbard S.S."/>
            <person name="Banfield J.F."/>
        </authorList>
    </citation>
    <scope>NUCLEOTIDE SEQUENCE [LARGE SCALE GENOMIC DNA]</scope>
</reference>
<organism evidence="3 4">
    <name type="scientific">Candidatus Yanofskybacteria bacterium RIFCSPLOWO2_01_FULL_43_22</name>
    <dbReference type="NCBI Taxonomy" id="1802695"/>
    <lineage>
        <taxon>Bacteria</taxon>
        <taxon>Candidatus Yanofskyibacteriota</taxon>
    </lineage>
</organism>
<feature type="domain" description="Methyltransferase" evidence="2">
    <location>
        <begin position="46"/>
        <end position="145"/>
    </location>
</feature>
<dbReference type="STRING" id="1802695.A3A13_04020"/>
<dbReference type="InterPro" id="IPR041698">
    <property type="entry name" value="Methyltransf_25"/>
</dbReference>
<name>A0A1F8GD95_9BACT</name>
<evidence type="ECO:0000259" key="2">
    <source>
        <dbReference type="Pfam" id="PF13649"/>
    </source>
</evidence>
<comment type="caution">
    <text evidence="3">The sequence shown here is derived from an EMBL/GenBank/DDBJ whole genome shotgun (WGS) entry which is preliminary data.</text>
</comment>
<dbReference type="Gene3D" id="3.40.50.150">
    <property type="entry name" value="Vaccinia Virus protein VP39"/>
    <property type="match status" value="1"/>
</dbReference>
<dbReference type="Pfam" id="PF13649">
    <property type="entry name" value="Methyltransf_25"/>
    <property type="match status" value="1"/>
</dbReference>
<proteinExistence type="predicted"/>
<dbReference type="GO" id="GO:0016740">
    <property type="term" value="F:transferase activity"/>
    <property type="evidence" value="ECO:0007669"/>
    <property type="project" value="UniProtKB-KW"/>
</dbReference>
<keyword evidence="1" id="KW-0808">Transferase</keyword>
<evidence type="ECO:0000313" key="3">
    <source>
        <dbReference type="EMBL" id="OGN23261.1"/>
    </source>
</evidence>
<evidence type="ECO:0000313" key="4">
    <source>
        <dbReference type="Proteomes" id="UP000178911"/>
    </source>
</evidence>
<evidence type="ECO:0000256" key="1">
    <source>
        <dbReference type="ARBA" id="ARBA00022679"/>
    </source>
</evidence>
<dbReference type="CDD" id="cd02440">
    <property type="entry name" value="AdoMet_MTases"/>
    <property type="match status" value="1"/>
</dbReference>